<evidence type="ECO:0000256" key="1">
    <source>
        <dbReference type="ARBA" id="ARBA00006623"/>
    </source>
</evidence>
<comment type="similarity">
    <text evidence="1">Belongs to the OPI10 family.</text>
</comment>
<dbReference type="OrthoDB" id="10248398at2759"/>
<dbReference type="RefSeq" id="XP_002108733.1">
    <property type="nucleotide sequence ID" value="XM_002108697.1"/>
</dbReference>
<dbReference type="PhylomeDB" id="B3RLE7"/>
<feature type="domain" description="Hikeshi-like C-terminal" evidence="3">
    <location>
        <begin position="138"/>
        <end position="198"/>
    </location>
</feature>
<dbReference type="GO" id="GO:0005634">
    <property type="term" value="C:nucleus"/>
    <property type="evidence" value="ECO:0000318"/>
    <property type="project" value="GO_Central"/>
</dbReference>
<dbReference type="FunCoup" id="B3RLE7">
    <property type="interactions" value="1929"/>
</dbReference>
<dbReference type="Pfam" id="PF21057">
    <property type="entry name" value="Hikeshi-like_C"/>
    <property type="match status" value="1"/>
</dbReference>
<dbReference type="KEGG" id="tad:TRIADDRAFT_19969"/>
<dbReference type="GO" id="GO:0005829">
    <property type="term" value="C:cytosol"/>
    <property type="evidence" value="ECO:0000318"/>
    <property type="project" value="GO_Central"/>
</dbReference>
<dbReference type="STRING" id="10228.B3RLE7"/>
<dbReference type="PANTHER" id="PTHR12925:SF0">
    <property type="entry name" value="PROTEIN HIKESHI"/>
    <property type="match status" value="1"/>
</dbReference>
<reference evidence="4 5" key="1">
    <citation type="journal article" date="2008" name="Nature">
        <title>The Trichoplax genome and the nature of placozoans.</title>
        <authorList>
            <person name="Srivastava M."/>
            <person name="Begovic E."/>
            <person name="Chapman J."/>
            <person name="Putnam N.H."/>
            <person name="Hellsten U."/>
            <person name="Kawashima T."/>
            <person name="Kuo A."/>
            <person name="Mitros T."/>
            <person name="Salamov A."/>
            <person name="Carpenter M.L."/>
            <person name="Signorovitch A.Y."/>
            <person name="Moreno M.A."/>
            <person name="Kamm K."/>
            <person name="Grimwood J."/>
            <person name="Schmutz J."/>
            <person name="Shapiro H."/>
            <person name="Grigoriev I.V."/>
            <person name="Buss L.W."/>
            <person name="Schierwater B."/>
            <person name="Dellaporta S.L."/>
            <person name="Rokhsar D.S."/>
        </authorList>
    </citation>
    <scope>NUCLEOTIDE SEQUENCE [LARGE SCALE GENOMIC DNA]</scope>
    <source>
        <strain evidence="4 5">Grell-BS-1999</strain>
    </source>
</reference>
<dbReference type="OMA" id="WWAKFER"/>
<dbReference type="HOGENOM" id="CLU_084839_0_0_1"/>
<dbReference type="InParanoid" id="B3RLE7"/>
<gene>
    <name evidence="4" type="ORF">TRIADDRAFT_19969</name>
</gene>
<name>B3RLE7_TRIAD</name>
<evidence type="ECO:0000259" key="2">
    <source>
        <dbReference type="Pfam" id="PF05603"/>
    </source>
</evidence>
<evidence type="ECO:0000259" key="3">
    <source>
        <dbReference type="Pfam" id="PF21057"/>
    </source>
</evidence>
<accession>B3RLE7</accession>
<dbReference type="GeneID" id="6749171"/>
<dbReference type="PANTHER" id="PTHR12925">
    <property type="entry name" value="HIKESHI FAMILY MEMBER"/>
    <property type="match status" value="1"/>
</dbReference>
<sequence length="199" mass="22359">MFGCVVTGRLIQSEPRQVSQTHFVFDIPNADNVNHVVIFLLGTIPLPDGFGASIFFCWPSPNSEPVWQLLGYISNQKPSAIFRIAKAKDNSLSNQTNTFSVPNQFINNNIAQIGLSIERLDELMQQTPVSGAMPSNLDSFAQFTNKMLENFCNYATSFAVTQAQMMPGSNHAYVPVEVVQRWFENFQKRMAANPNFWKS</sequence>
<evidence type="ECO:0000313" key="5">
    <source>
        <dbReference type="Proteomes" id="UP000009022"/>
    </source>
</evidence>
<dbReference type="Pfam" id="PF05603">
    <property type="entry name" value="Hikeshi-like_N"/>
    <property type="match status" value="1"/>
</dbReference>
<dbReference type="GO" id="GO:0061608">
    <property type="term" value="F:nuclear import signal receptor activity"/>
    <property type="evidence" value="ECO:0000318"/>
    <property type="project" value="GO_Central"/>
</dbReference>
<dbReference type="GO" id="GO:0006606">
    <property type="term" value="P:protein import into nucleus"/>
    <property type="evidence" value="ECO:0000318"/>
    <property type="project" value="GO_Central"/>
</dbReference>
<dbReference type="InterPro" id="IPR048364">
    <property type="entry name" value="Hikeshi-like_C"/>
</dbReference>
<dbReference type="CTD" id="6749171"/>
<dbReference type="AlphaFoldDB" id="B3RLE7"/>
<proteinExistence type="inferred from homology"/>
<dbReference type="InterPro" id="IPR031318">
    <property type="entry name" value="OPI10"/>
</dbReference>
<dbReference type="eggNOG" id="KOG4067">
    <property type="taxonomic scope" value="Eukaryota"/>
</dbReference>
<dbReference type="Proteomes" id="UP000009022">
    <property type="component" value="Unassembled WGS sequence"/>
</dbReference>
<protein>
    <submittedName>
        <fullName evidence="4">Uncharacterized protein</fullName>
    </submittedName>
</protein>
<dbReference type="EMBL" id="DS985241">
    <property type="protein sequence ID" value="EDV29531.1"/>
    <property type="molecule type" value="Genomic_DNA"/>
</dbReference>
<evidence type="ECO:0000313" key="4">
    <source>
        <dbReference type="EMBL" id="EDV29531.1"/>
    </source>
</evidence>
<organism evidence="4 5">
    <name type="scientific">Trichoplax adhaerens</name>
    <name type="common">Trichoplax reptans</name>
    <dbReference type="NCBI Taxonomy" id="10228"/>
    <lineage>
        <taxon>Eukaryota</taxon>
        <taxon>Metazoa</taxon>
        <taxon>Placozoa</taxon>
        <taxon>Uniplacotomia</taxon>
        <taxon>Trichoplacea</taxon>
        <taxon>Trichoplacidae</taxon>
        <taxon>Trichoplax</taxon>
    </lineage>
</organism>
<dbReference type="InterPro" id="IPR008493">
    <property type="entry name" value="Hikeshi-like_N"/>
</dbReference>
<dbReference type="GO" id="GO:0030544">
    <property type="term" value="F:Hsp70 protein binding"/>
    <property type="evidence" value="ECO:0000318"/>
    <property type="project" value="GO_Central"/>
</dbReference>
<feature type="domain" description="Hikeshi-like N-terminal" evidence="2">
    <location>
        <begin position="5"/>
        <end position="130"/>
    </location>
</feature>
<keyword evidence="5" id="KW-1185">Reference proteome</keyword>